<evidence type="ECO:0000256" key="1">
    <source>
        <dbReference type="SAM" id="SignalP"/>
    </source>
</evidence>
<feature type="signal peptide" evidence="1">
    <location>
        <begin position="1"/>
        <end position="16"/>
    </location>
</feature>
<keyword evidence="1" id="KW-0732">Signal</keyword>
<dbReference type="Proteomes" id="UP000327013">
    <property type="component" value="Chromosome 5"/>
</dbReference>
<evidence type="ECO:0000313" key="2">
    <source>
        <dbReference type="EMBL" id="KAE8056196.1"/>
    </source>
</evidence>
<dbReference type="AlphaFoldDB" id="A0A5N6R5N1"/>
<reference evidence="2 3" key="1">
    <citation type="submission" date="2019-06" db="EMBL/GenBank/DDBJ databases">
        <title>A chromosomal-level reference genome of Carpinus fangiana (Coryloideae, Betulaceae).</title>
        <authorList>
            <person name="Yang X."/>
            <person name="Wang Z."/>
            <person name="Zhang L."/>
            <person name="Hao G."/>
            <person name="Liu J."/>
            <person name="Yang Y."/>
        </authorList>
    </citation>
    <scope>NUCLEOTIDE SEQUENCE [LARGE SCALE GENOMIC DNA]</scope>
    <source>
        <strain evidence="2">Cfa_2016G</strain>
        <tissue evidence="2">Leaf</tissue>
    </source>
</reference>
<name>A0A5N6R5N1_9ROSI</name>
<dbReference type="EMBL" id="CM017325">
    <property type="protein sequence ID" value="KAE8056196.1"/>
    <property type="molecule type" value="Genomic_DNA"/>
</dbReference>
<keyword evidence="3" id="KW-1185">Reference proteome</keyword>
<evidence type="ECO:0000313" key="3">
    <source>
        <dbReference type="Proteomes" id="UP000327013"/>
    </source>
</evidence>
<accession>A0A5N6R5N1</accession>
<sequence length="140" mass="15168">MRTIAIFISLTTLSHTTPPAFAIATTGTAAGSPLFLLLPCGVVRGQHSNPWGGQQTTPKLLGGCLACRPLIGWPAGHTLARGHIWCGSRPPLGQGVSPSLSVALPLPYPHKINPSSSTTKYQWCILRINRRQWRIQNKRI</sequence>
<gene>
    <name evidence="2" type="ORF">FH972_012987</name>
</gene>
<proteinExistence type="predicted"/>
<feature type="chain" id="PRO_5024417461" description="Secreted protein" evidence="1">
    <location>
        <begin position="17"/>
        <end position="140"/>
    </location>
</feature>
<protein>
    <recommendedName>
        <fullName evidence="4">Secreted protein</fullName>
    </recommendedName>
</protein>
<organism evidence="2 3">
    <name type="scientific">Carpinus fangiana</name>
    <dbReference type="NCBI Taxonomy" id="176857"/>
    <lineage>
        <taxon>Eukaryota</taxon>
        <taxon>Viridiplantae</taxon>
        <taxon>Streptophyta</taxon>
        <taxon>Embryophyta</taxon>
        <taxon>Tracheophyta</taxon>
        <taxon>Spermatophyta</taxon>
        <taxon>Magnoliopsida</taxon>
        <taxon>eudicotyledons</taxon>
        <taxon>Gunneridae</taxon>
        <taxon>Pentapetalae</taxon>
        <taxon>rosids</taxon>
        <taxon>fabids</taxon>
        <taxon>Fagales</taxon>
        <taxon>Betulaceae</taxon>
        <taxon>Carpinus</taxon>
    </lineage>
</organism>
<evidence type="ECO:0008006" key="4">
    <source>
        <dbReference type="Google" id="ProtNLM"/>
    </source>
</evidence>